<feature type="transmembrane region" description="Helical" evidence="6">
    <location>
        <begin position="77"/>
        <end position="94"/>
    </location>
</feature>
<feature type="compositionally biased region" description="Low complexity" evidence="5">
    <location>
        <begin position="9"/>
        <end position="26"/>
    </location>
</feature>
<feature type="transmembrane region" description="Helical" evidence="6">
    <location>
        <begin position="240"/>
        <end position="258"/>
    </location>
</feature>
<feature type="transmembrane region" description="Helical" evidence="6">
    <location>
        <begin position="172"/>
        <end position="192"/>
    </location>
</feature>
<dbReference type="Pfam" id="PF01040">
    <property type="entry name" value="UbiA"/>
    <property type="match status" value="1"/>
</dbReference>
<evidence type="ECO:0000256" key="1">
    <source>
        <dbReference type="ARBA" id="ARBA00004141"/>
    </source>
</evidence>
<dbReference type="Gene3D" id="1.10.357.140">
    <property type="entry name" value="UbiA prenyltransferase"/>
    <property type="match status" value="1"/>
</dbReference>
<organism evidence="7 8">
    <name type="scientific">Streptomyces yangpuensis</name>
    <dbReference type="NCBI Taxonomy" id="1648182"/>
    <lineage>
        <taxon>Bacteria</taxon>
        <taxon>Bacillati</taxon>
        <taxon>Actinomycetota</taxon>
        <taxon>Actinomycetes</taxon>
        <taxon>Kitasatosporales</taxon>
        <taxon>Streptomycetaceae</taxon>
        <taxon>Streptomyces</taxon>
    </lineage>
</organism>
<dbReference type="Gene3D" id="1.20.120.1780">
    <property type="entry name" value="UbiA prenyltransferase"/>
    <property type="match status" value="1"/>
</dbReference>
<proteinExistence type="predicted"/>
<feature type="transmembrane region" description="Helical" evidence="6">
    <location>
        <begin position="198"/>
        <end position="219"/>
    </location>
</feature>
<dbReference type="InterPro" id="IPR000537">
    <property type="entry name" value="UbiA_prenyltransferase"/>
</dbReference>
<dbReference type="InterPro" id="IPR044878">
    <property type="entry name" value="UbiA_sf"/>
</dbReference>
<feature type="transmembrane region" description="Helical" evidence="6">
    <location>
        <begin position="114"/>
        <end position="134"/>
    </location>
</feature>
<accession>A0ABY5Q5N4</accession>
<keyword evidence="2 6" id="KW-0812">Transmembrane</keyword>
<dbReference type="RefSeq" id="WP_257857568.1">
    <property type="nucleotide sequence ID" value="NZ_CP102514.1"/>
</dbReference>
<evidence type="ECO:0000256" key="5">
    <source>
        <dbReference type="SAM" id="MobiDB-lite"/>
    </source>
</evidence>
<feature type="transmembrane region" description="Helical" evidence="6">
    <location>
        <begin position="140"/>
        <end position="160"/>
    </location>
</feature>
<name>A0ABY5Q5N4_9ACTN</name>
<evidence type="ECO:0000313" key="8">
    <source>
        <dbReference type="Proteomes" id="UP001057738"/>
    </source>
</evidence>
<sequence length="310" mass="30280">MPERTTQIADSADSADSVGSTGSARGADGAAGVGSGALARAGGALAGLSAACHPLPAVAVTLFSAVLAVAAGHGPPGVALVAGAVAAGQLSVGWCNDRTDLRRDLATGRRDKPLVAGTASPAAVAWAAALALLLCVPLSLAVGALAGAVHLVGVAAAWGYNLRLKATVVSWAPYALAFGLLPAFVTLGLPGGPWPPPWLMAAAALLGAGAHFANVLPDIDDDLATGVAGLPQRLGARRSAALAGLLVLGSAAALVAGPPGRVTAYGWGLLGATATALLLASRRPAGRLPFRTVMAVAGADVILLVAELRP</sequence>
<evidence type="ECO:0000256" key="6">
    <source>
        <dbReference type="SAM" id="Phobius"/>
    </source>
</evidence>
<dbReference type="Proteomes" id="UP001057738">
    <property type="component" value="Chromosome"/>
</dbReference>
<feature type="transmembrane region" description="Helical" evidence="6">
    <location>
        <begin position="45"/>
        <end position="71"/>
    </location>
</feature>
<keyword evidence="4 6" id="KW-0472">Membrane</keyword>
<reference evidence="7" key="1">
    <citation type="submission" date="2022-08" db="EMBL/GenBank/DDBJ databases">
        <authorList>
            <person name="Tian L."/>
        </authorList>
    </citation>
    <scope>NUCLEOTIDE SEQUENCE</scope>
    <source>
        <strain evidence="7">CM253</strain>
    </source>
</reference>
<keyword evidence="8" id="KW-1185">Reference proteome</keyword>
<evidence type="ECO:0000313" key="7">
    <source>
        <dbReference type="EMBL" id="UUY51574.1"/>
    </source>
</evidence>
<evidence type="ECO:0000256" key="2">
    <source>
        <dbReference type="ARBA" id="ARBA00022692"/>
    </source>
</evidence>
<dbReference type="GeneID" id="95578282"/>
<dbReference type="EMBL" id="CP102514">
    <property type="protein sequence ID" value="UUY51574.1"/>
    <property type="molecule type" value="Genomic_DNA"/>
</dbReference>
<evidence type="ECO:0000256" key="4">
    <source>
        <dbReference type="ARBA" id="ARBA00023136"/>
    </source>
</evidence>
<feature type="transmembrane region" description="Helical" evidence="6">
    <location>
        <begin position="264"/>
        <end position="281"/>
    </location>
</feature>
<comment type="subcellular location">
    <subcellularLocation>
        <location evidence="1">Membrane</location>
        <topology evidence="1">Multi-pass membrane protein</topology>
    </subcellularLocation>
</comment>
<evidence type="ECO:0000256" key="3">
    <source>
        <dbReference type="ARBA" id="ARBA00022989"/>
    </source>
</evidence>
<protein>
    <submittedName>
        <fullName evidence="7">UbiA family prenyltransferase</fullName>
    </submittedName>
</protein>
<keyword evidence="3 6" id="KW-1133">Transmembrane helix</keyword>
<gene>
    <name evidence="7" type="ORF">NRK68_32635</name>
</gene>
<feature type="region of interest" description="Disordered" evidence="5">
    <location>
        <begin position="1"/>
        <end position="26"/>
    </location>
</feature>